<dbReference type="PANTHER" id="PTHR14136">
    <property type="entry name" value="BTB_POZ DOMAIN-CONTAINING PROTEIN KCTD9"/>
    <property type="match status" value="1"/>
</dbReference>
<keyword evidence="2" id="KW-0472">Membrane</keyword>
<dbReference type="InterPro" id="IPR051082">
    <property type="entry name" value="Pentapeptide-BTB/POZ_domain"/>
</dbReference>
<keyword evidence="2" id="KW-1133">Transmembrane helix</keyword>
<evidence type="ECO:0000256" key="2">
    <source>
        <dbReference type="SAM" id="Phobius"/>
    </source>
</evidence>
<evidence type="ECO:0000256" key="1">
    <source>
        <dbReference type="SAM" id="Coils"/>
    </source>
</evidence>
<keyword evidence="4" id="KW-1185">Reference proteome</keyword>
<dbReference type="Pfam" id="PF00805">
    <property type="entry name" value="Pentapeptide"/>
    <property type="match status" value="2"/>
</dbReference>
<keyword evidence="1" id="KW-0175">Coiled coil</keyword>
<dbReference type="Proteomes" id="UP001597459">
    <property type="component" value="Unassembled WGS sequence"/>
</dbReference>
<dbReference type="SUPFAM" id="SSF141571">
    <property type="entry name" value="Pentapeptide repeat-like"/>
    <property type="match status" value="1"/>
</dbReference>
<dbReference type="PANTHER" id="PTHR14136:SF17">
    <property type="entry name" value="BTB_POZ DOMAIN-CONTAINING PROTEIN KCTD9"/>
    <property type="match status" value="1"/>
</dbReference>
<dbReference type="InterPro" id="IPR001646">
    <property type="entry name" value="5peptide_repeat"/>
</dbReference>
<proteinExistence type="predicted"/>
<feature type="coiled-coil region" evidence="1">
    <location>
        <begin position="7"/>
        <end position="34"/>
    </location>
</feature>
<name>A0ABW5N8G0_9FLAO</name>
<sequence>MEQQEYITRLENENKELKKQLGKINKQKQKSNKIKKGLIGLLSVPLFGVPLKKSISNAIHEYKERKSVSVDTVSDVTSNVIWRVTRIGLFAILMAVIPSLVLLYQTKLLYNQNAMIKSQNSLIEADRRSSLVTVMGDVLSDVNQELKNKASGERSISRTLEARIVSLSMAMKPYQFKENDQLIEKPISPEKGQLLFALLRSQIGKQSSRDIFLTGDFNYTSLKNANLGRGALLQFARLNHSDFSGSEIVEGNLKRVELKEANLTGTFLSESDLSQANLYKADMKKAELIGVNFTNANLFGVDLTGANLSEATLWGTKLKKANLTAVKLDNAIVHREDWIAYVSDSLDLDGGSDIRKNYRLKKQGKKQFLIVAK</sequence>
<reference evidence="4" key="1">
    <citation type="journal article" date="2019" name="Int. J. Syst. Evol. Microbiol.">
        <title>The Global Catalogue of Microorganisms (GCM) 10K type strain sequencing project: providing services to taxonomists for standard genome sequencing and annotation.</title>
        <authorList>
            <consortium name="The Broad Institute Genomics Platform"/>
            <consortium name="The Broad Institute Genome Sequencing Center for Infectious Disease"/>
            <person name="Wu L."/>
            <person name="Ma J."/>
        </authorList>
    </citation>
    <scope>NUCLEOTIDE SEQUENCE [LARGE SCALE GENOMIC DNA]</scope>
    <source>
        <strain evidence="4">KCTC 42423</strain>
    </source>
</reference>
<feature type="transmembrane region" description="Helical" evidence="2">
    <location>
        <begin position="87"/>
        <end position="104"/>
    </location>
</feature>
<gene>
    <name evidence="3" type="ORF">ACFSTE_12010</name>
</gene>
<dbReference type="RefSeq" id="WP_378257093.1">
    <property type="nucleotide sequence ID" value="NZ_JBHSJV010000001.1"/>
</dbReference>
<keyword evidence="2" id="KW-0812">Transmembrane</keyword>
<organism evidence="3 4">
    <name type="scientific">Aquimarina hainanensis</name>
    <dbReference type="NCBI Taxonomy" id="1578017"/>
    <lineage>
        <taxon>Bacteria</taxon>
        <taxon>Pseudomonadati</taxon>
        <taxon>Bacteroidota</taxon>
        <taxon>Flavobacteriia</taxon>
        <taxon>Flavobacteriales</taxon>
        <taxon>Flavobacteriaceae</taxon>
        <taxon>Aquimarina</taxon>
    </lineage>
</organism>
<evidence type="ECO:0000313" key="4">
    <source>
        <dbReference type="Proteomes" id="UP001597459"/>
    </source>
</evidence>
<comment type="caution">
    <text evidence="3">The sequence shown here is derived from an EMBL/GenBank/DDBJ whole genome shotgun (WGS) entry which is preliminary data.</text>
</comment>
<protein>
    <submittedName>
        <fullName evidence="3">Pentapeptide repeat-containing protein</fullName>
    </submittedName>
</protein>
<accession>A0ABW5N8G0</accession>
<dbReference type="Gene3D" id="2.160.20.80">
    <property type="entry name" value="E3 ubiquitin-protein ligase SopA"/>
    <property type="match status" value="1"/>
</dbReference>
<dbReference type="EMBL" id="JBHULX010000021">
    <property type="protein sequence ID" value="MFD2591553.1"/>
    <property type="molecule type" value="Genomic_DNA"/>
</dbReference>
<evidence type="ECO:0000313" key="3">
    <source>
        <dbReference type="EMBL" id="MFD2591553.1"/>
    </source>
</evidence>